<feature type="transmembrane region" description="Helical" evidence="6">
    <location>
        <begin position="153"/>
        <end position="170"/>
    </location>
</feature>
<comment type="caution">
    <text evidence="8">The sequence shown here is derived from an EMBL/GenBank/DDBJ whole genome shotgun (WGS) entry which is preliminary data.</text>
</comment>
<dbReference type="InterPro" id="IPR000620">
    <property type="entry name" value="EamA_dom"/>
</dbReference>
<dbReference type="SUPFAM" id="SSF103481">
    <property type="entry name" value="Multidrug resistance efflux transporter EmrE"/>
    <property type="match status" value="1"/>
</dbReference>
<feature type="transmembrane region" description="Helical" evidence="6">
    <location>
        <begin position="12"/>
        <end position="30"/>
    </location>
</feature>
<dbReference type="Pfam" id="PF00892">
    <property type="entry name" value="EamA"/>
    <property type="match status" value="1"/>
</dbReference>
<dbReference type="AlphaFoldDB" id="A0A1E7ZFN9"/>
<comment type="subcellular location">
    <subcellularLocation>
        <location evidence="1">Cell membrane</location>
        <topology evidence="1">Multi-pass membrane protein</topology>
    </subcellularLocation>
</comment>
<dbReference type="PANTHER" id="PTHR42920">
    <property type="entry name" value="OS03G0707200 PROTEIN-RELATED"/>
    <property type="match status" value="1"/>
</dbReference>
<feature type="transmembrane region" description="Helical" evidence="6">
    <location>
        <begin position="36"/>
        <end position="54"/>
    </location>
</feature>
<dbReference type="EMBL" id="MDHN01000005">
    <property type="protein sequence ID" value="OFC72338.1"/>
    <property type="molecule type" value="Genomic_DNA"/>
</dbReference>
<proteinExistence type="predicted"/>
<feature type="transmembrane region" description="Helical" evidence="6">
    <location>
        <begin position="127"/>
        <end position="147"/>
    </location>
</feature>
<dbReference type="InterPro" id="IPR037185">
    <property type="entry name" value="EmrE-like"/>
</dbReference>
<keyword evidence="4 6" id="KW-1133">Transmembrane helix</keyword>
<evidence type="ECO:0000256" key="2">
    <source>
        <dbReference type="ARBA" id="ARBA00022475"/>
    </source>
</evidence>
<feature type="transmembrane region" description="Helical" evidence="6">
    <location>
        <begin position="182"/>
        <end position="200"/>
    </location>
</feature>
<feature type="transmembrane region" description="Helical" evidence="6">
    <location>
        <begin position="267"/>
        <end position="286"/>
    </location>
</feature>
<feature type="domain" description="EamA" evidence="7">
    <location>
        <begin position="152"/>
        <end position="282"/>
    </location>
</feature>
<dbReference type="InterPro" id="IPR051258">
    <property type="entry name" value="Diverse_Substrate_Transporter"/>
</dbReference>
<accession>A0A1E7ZFN9</accession>
<protein>
    <recommendedName>
        <fullName evidence="7">EamA domain-containing protein</fullName>
    </recommendedName>
</protein>
<evidence type="ECO:0000256" key="1">
    <source>
        <dbReference type="ARBA" id="ARBA00004651"/>
    </source>
</evidence>
<feature type="transmembrane region" description="Helical" evidence="6">
    <location>
        <begin position="74"/>
        <end position="93"/>
    </location>
</feature>
<evidence type="ECO:0000256" key="6">
    <source>
        <dbReference type="SAM" id="Phobius"/>
    </source>
</evidence>
<dbReference type="STRING" id="1656094.BFC18_03535"/>
<dbReference type="RefSeq" id="WP_070123564.1">
    <property type="nucleotide sequence ID" value="NZ_MDHN01000005.1"/>
</dbReference>
<gene>
    <name evidence="8" type="ORF">BFC18_03535</name>
</gene>
<dbReference type="Proteomes" id="UP000175691">
    <property type="component" value="Unassembled WGS sequence"/>
</dbReference>
<feature type="transmembrane region" description="Helical" evidence="6">
    <location>
        <begin position="243"/>
        <end position="261"/>
    </location>
</feature>
<evidence type="ECO:0000256" key="4">
    <source>
        <dbReference type="ARBA" id="ARBA00022989"/>
    </source>
</evidence>
<organism evidence="8 9">
    <name type="scientific">Alteromonas confluentis</name>
    <dbReference type="NCBI Taxonomy" id="1656094"/>
    <lineage>
        <taxon>Bacteria</taxon>
        <taxon>Pseudomonadati</taxon>
        <taxon>Pseudomonadota</taxon>
        <taxon>Gammaproteobacteria</taxon>
        <taxon>Alteromonadales</taxon>
        <taxon>Alteromonadaceae</taxon>
        <taxon>Alteromonas/Salinimonas group</taxon>
        <taxon>Alteromonas</taxon>
    </lineage>
</organism>
<keyword evidence="5 6" id="KW-0472">Membrane</keyword>
<evidence type="ECO:0000313" key="9">
    <source>
        <dbReference type="Proteomes" id="UP000175691"/>
    </source>
</evidence>
<dbReference type="PANTHER" id="PTHR42920:SF5">
    <property type="entry name" value="EAMA DOMAIN-CONTAINING PROTEIN"/>
    <property type="match status" value="1"/>
</dbReference>
<feature type="transmembrane region" description="Helical" evidence="6">
    <location>
        <begin position="212"/>
        <end position="231"/>
    </location>
</feature>
<keyword evidence="2" id="KW-1003">Cell membrane</keyword>
<evidence type="ECO:0000259" key="7">
    <source>
        <dbReference type="Pfam" id="PF00892"/>
    </source>
</evidence>
<evidence type="ECO:0000256" key="5">
    <source>
        <dbReference type="ARBA" id="ARBA00023136"/>
    </source>
</evidence>
<dbReference type="GO" id="GO:0005886">
    <property type="term" value="C:plasma membrane"/>
    <property type="evidence" value="ECO:0007669"/>
    <property type="project" value="UniProtKB-SubCell"/>
</dbReference>
<dbReference type="OrthoDB" id="8370318at2"/>
<evidence type="ECO:0000256" key="3">
    <source>
        <dbReference type="ARBA" id="ARBA00022692"/>
    </source>
</evidence>
<name>A0A1E7ZFN9_9ALTE</name>
<sequence>MQNNAQSSGLYAHLLLVVVTLLAASGWLFSKFVITAMTPMFFLAIRFVSSGIMVGGMKPRQVLSTSPSKRTRALLTGCLLGAQTALWGFALMLSEGLGVGAFLISLSFLLIPVTGLMFGYRAQPHTWLAVAIAMPGLGLLALRHGFALAPSDILFLLSAVLYALYFNVNGKYCADIPPVTQTCFQLIAAGTVCFIAFLFWERDATQSVDGVWHWLALSIVLATCLRFLFLLKAQSMSPEGQGAIVMTLEPVWVAILSAWWLHESLSVMALSGMGLIFFALIVNAIGSLRAGRKQKLASAGQSVAVSGN</sequence>
<keyword evidence="9" id="KW-1185">Reference proteome</keyword>
<keyword evidence="3 6" id="KW-0812">Transmembrane</keyword>
<reference evidence="8 9" key="1">
    <citation type="submission" date="2016-08" db="EMBL/GenBank/DDBJ databases">
        <authorList>
            <person name="Seilhamer J.J."/>
        </authorList>
    </citation>
    <scope>NUCLEOTIDE SEQUENCE [LARGE SCALE GENOMIC DNA]</scope>
    <source>
        <strain evidence="8 9">KCTC 42603</strain>
    </source>
</reference>
<evidence type="ECO:0000313" key="8">
    <source>
        <dbReference type="EMBL" id="OFC72338.1"/>
    </source>
</evidence>
<feature type="transmembrane region" description="Helical" evidence="6">
    <location>
        <begin position="99"/>
        <end position="120"/>
    </location>
</feature>